<evidence type="ECO:0000313" key="1">
    <source>
        <dbReference type="EMBL" id="MFC7190370.1"/>
    </source>
</evidence>
<sequence>MIRRASRPLGWIGVEHYPWSPSSGLDAHPLLGVLVFFLFRADGPTILQQQWIIREWSLFDSHLHCYGGLLAAFSGS</sequence>
<dbReference type="GeneID" id="76199971"/>
<name>A0ABD5YM60_9EURY</name>
<gene>
    <name evidence="1" type="ORF">ACFQL7_11245</name>
</gene>
<organism evidence="1 2">
    <name type="scientific">Halocatena marina</name>
    <dbReference type="NCBI Taxonomy" id="2934937"/>
    <lineage>
        <taxon>Archaea</taxon>
        <taxon>Methanobacteriati</taxon>
        <taxon>Methanobacteriota</taxon>
        <taxon>Stenosarchaea group</taxon>
        <taxon>Halobacteria</taxon>
        <taxon>Halobacteriales</taxon>
        <taxon>Natronomonadaceae</taxon>
        <taxon>Halocatena</taxon>
    </lineage>
</organism>
<keyword evidence="2" id="KW-1185">Reference proteome</keyword>
<proteinExistence type="predicted"/>
<dbReference type="Proteomes" id="UP001596417">
    <property type="component" value="Unassembled WGS sequence"/>
</dbReference>
<comment type="caution">
    <text evidence="1">The sequence shown here is derived from an EMBL/GenBank/DDBJ whole genome shotgun (WGS) entry which is preliminary data.</text>
</comment>
<dbReference type="RefSeq" id="WP_264556117.1">
    <property type="nucleotide sequence ID" value="NZ_CP109979.1"/>
</dbReference>
<evidence type="ECO:0000313" key="2">
    <source>
        <dbReference type="Proteomes" id="UP001596417"/>
    </source>
</evidence>
<reference evidence="1 2" key="1">
    <citation type="journal article" date="2019" name="Int. J. Syst. Evol. Microbiol.">
        <title>The Global Catalogue of Microorganisms (GCM) 10K type strain sequencing project: providing services to taxonomists for standard genome sequencing and annotation.</title>
        <authorList>
            <consortium name="The Broad Institute Genomics Platform"/>
            <consortium name="The Broad Institute Genome Sequencing Center for Infectious Disease"/>
            <person name="Wu L."/>
            <person name="Ma J."/>
        </authorList>
    </citation>
    <scope>NUCLEOTIDE SEQUENCE [LARGE SCALE GENOMIC DNA]</scope>
    <source>
        <strain evidence="1 2">RDMS1</strain>
    </source>
</reference>
<dbReference type="AlphaFoldDB" id="A0ABD5YM60"/>
<accession>A0ABD5YM60</accession>
<dbReference type="EMBL" id="JBHTAX010000001">
    <property type="protein sequence ID" value="MFC7190370.1"/>
    <property type="molecule type" value="Genomic_DNA"/>
</dbReference>
<protein>
    <submittedName>
        <fullName evidence="1">Uncharacterized protein</fullName>
    </submittedName>
</protein>